<dbReference type="EMBL" id="NPDZ01000009">
    <property type="protein sequence ID" value="PJZ72564.1"/>
    <property type="molecule type" value="Genomic_DNA"/>
</dbReference>
<organism evidence="2 4">
    <name type="scientific">Leptospira perolatii</name>
    <dbReference type="NCBI Taxonomy" id="2023191"/>
    <lineage>
        <taxon>Bacteria</taxon>
        <taxon>Pseudomonadati</taxon>
        <taxon>Spirochaetota</taxon>
        <taxon>Spirochaetia</taxon>
        <taxon>Leptospirales</taxon>
        <taxon>Leptospiraceae</taxon>
        <taxon>Leptospira</taxon>
    </lineage>
</organism>
<reference evidence="3 4" key="1">
    <citation type="submission" date="2017-07" db="EMBL/GenBank/DDBJ databases">
        <title>Leptospira spp. isolated from tropical soils.</title>
        <authorList>
            <person name="Thibeaux R."/>
            <person name="Iraola G."/>
            <person name="Ferres I."/>
            <person name="Bierque E."/>
            <person name="Girault D."/>
            <person name="Soupe-Gilbert M.-E."/>
            <person name="Picardeau M."/>
            <person name="Goarant C."/>
        </authorList>
    </citation>
    <scope>NUCLEOTIDE SEQUENCE [LARGE SCALE GENOMIC DNA]</scope>
    <source>
        <strain evidence="2 4">FH1-B-B1</strain>
        <strain evidence="1 3">FH1-B-C1</strain>
    </source>
</reference>
<evidence type="ECO:0000313" key="3">
    <source>
        <dbReference type="Proteomes" id="UP000231962"/>
    </source>
</evidence>
<sequence length="84" mass="9795">MFSNSINLELIKLKLPEFQVMFARLSECPKLFVYKVNFIQYLSSGISNITELQIYNMSYLSSILEEFLSKRPLHPVFARLGTNE</sequence>
<keyword evidence="3" id="KW-1185">Reference proteome</keyword>
<name>A0A2M9ZKQ9_9LEPT</name>
<dbReference type="EMBL" id="NPDY01000032">
    <property type="protein sequence ID" value="PJZ68146.1"/>
    <property type="molecule type" value="Genomic_DNA"/>
</dbReference>
<comment type="caution">
    <text evidence="2">The sequence shown here is derived from an EMBL/GenBank/DDBJ whole genome shotgun (WGS) entry which is preliminary data.</text>
</comment>
<evidence type="ECO:0000313" key="2">
    <source>
        <dbReference type="EMBL" id="PJZ72564.1"/>
    </source>
</evidence>
<dbReference type="Proteomes" id="UP000231990">
    <property type="component" value="Unassembled WGS sequence"/>
</dbReference>
<evidence type="ECO:0000313" key="4">
    <source>
        <dbReference type="Proteomes" id="UP000231990"/>
    </source>
</evidence>
<gene>
    <name evidence="1" type="ORF">CH360_17770</name>
    <name evidence="2" type="ORF">CH373_14250</name>
</gene>
<protein>
    <submittedName>
        <fullName evidence="2">Uncharacterized protein</fullName>
    </submittedName>
</protein>
<evidence type="ECO:0000313" key="1">
    <source>
        <dbReference type="EMBL" id="PJZ68146.1"/>
    </source>
</evidence>
<dbReference type="AlphaFoldDB" id="A0A2M9ZKQ9"/>
<dbReference type="Proteomes" id="UP000231962">
    <property type="component" value="Unassembled WGS sequence"/>
</dbReference>
<proteinExistence type="predicted"/>
<accession>A0A2M9ZKQ9</accession>